<dbReference type="Proteomes" id="UP000064920">
    <property type="component" value="Chromosome"/>
</dbReference>
<dbReference type="CDD" id="cd01822">
    <property type="entry name" value="Lysophospholipase_L1_like"/>
    <property type="match status" value="1"/>
</dbReference>
<gene>
    <name evidence="2" type="ORF">IMCC12053_1237</name>
</gene>
<dbReference type="GO" id="GO:0004622">
    <property type="term" value="F:phosphatidylcholine lysophospholipase activity"/>
    <property type="evidence" value="ECO:0007669"/>
    <property type="project" value="TreeGrafter"/>
</dbReference>
<dbReference type="KEGG" id="cmar:IMCC12053_1237"/>
<name>A0A0N9ZEA1_9RHOB</name>
<dbReference type="Pfam" id="PF13472">
    <property type="entry name" value="Lipase_GDSL_2"/>
    <property type="match status" value="1"/>
</dbReference>
<keyword evidence="3" id="KW-1185">Reference proteome</keyword>
<dbReference type="EC" id="3.1.1.2" evidence="2"/>
<dbReference type="PANTHER" id="PTHR30383">
    <property type="entry name" value="THIOESTERASE 1/PROTEASE 1/LYSOPHOSPHOLIPASE L1"/>
    <property type="match status" value="1"/>
</dbReference>
<keyword evidence="2" id="KW-0378">Hydrolase</keyword>
<dbReference type="AlphaFoldDB" id="A0A0N9ZEA1"/>
<feature type="domain" description="SGNH hydrolase-type esterase" evidence="1">
    <location>
        <begin position="4"/>
        <end position="153"/>
    </location>
</feature>
<proteinExistence type="predicted"/>
<dbReference type="PATRIC" id="fig|1397108.4.peg.1269"/>
<dbReference type="STRING" id="1397108.IMCC12053_1237"/>
<dbReference type="SUPFAM" id="SSF52266">
    <property type="entry name" value="SGNH hydrolase"/>
    <property type="match status" value="1"/>
</dbReference>
<organism evidence="2 3">
    <name type="scientific">Celeribacter marinus</name>
    <dbReference type="NCBI Taxonomy" id="1397108"/>
    <lineage>
        <taxon>Bacteria</taxon>
        <taxon>Pseudomonadati</taxon>
        <taxon>Pseudomonadota</taxon>
        <taxon>Alphaproteobacteria</taxon>
        <taxon>Rhodobacterales</taxon>
        <taxon>Roseobacteraceae</taxon>
        <taxon>Celeribacter</taxon>
    </lineage>
</organism>
<dbReference type="InterPro" id="IPR013830">
    <property type="entry name" value="SGNH_hydro"/>
</dbReference>
<dbReference type="GO" id="GO:0004064">
    <property type="term" value="F:arylesterase activity"/>
    <property type="evidence" value="ECO:0007669"/>
    <property type="project" value="UniProtKB-EC"/>
</dbReference>
<dbReference type="Gene3D" id="3.40.50.1110">
    <property type="entry name" value="SGNH hydrolase"/>
    <property type="match status" value="1"/>
</dbReference>
<evidence type="ECO:0000313" key="3">
    <source>
        <dbReference type="Proteomes" id="UP000064920"/>
    </source>
</evidence>
<evidence type="ECO:0000259" key="1">
    <source>
        <dbReference type="Pfam" id="PF13472"/>
    </source>
</evidence>
<protein>
    <submittedName>
        <fullName evidence="2">Arylesterase</fullName>
        <ecNumber evidence="2">3.1.1.2</ecNumber>
    </submittedName>
</protein>
<evidence type="ECO:0000313" key="2">
    <source>
        <dbReference type="EMBL" id="ALI55185.1"/>
    </source>
</evidence>
<dbReference type="EMBL" id="CP012023">
    <property type="protein sequence ID" value="ALI55185.1"/>
    <property type="molecule type" value="Genomic_DNA"/>
</dbReference>
<sequence>MHEGFTAQLQDWLDAHAVAATIVNAGVSGDTTSGGLSRVDWTLTDDIDAMIVALGGNDVLRGSPPELARSNLDAILAAGAAKGIPMMIIGIAVPSNYGQDYQTQFSEIYPDLAKKYDALYVENFLGALTDLGEMSETIKTHVQPDGVHPNARGVSVIVDAIGPTVADLAARATP</sequence>
<accession>A0A0N9ZEA1</accession>
<dbReference type="InterPro" id="IPR051532">
    <property type="entry name" value="Ester_Hydrolysis_Enzymes"/>
</dbReference>
<dbReference type="PANTHER" id="PTHR30383:SF24">
    <property type="entry name" value="THIOESTERASE 1_PROTEASE 1_LYSOPHOSPHOLIPASE L1"/>
    <property type="match status" value="1"/>
</dbReference>
<reference evidence="2 3" key="1">
    <citation type="submission" date="2015-05" db="EMBL/GenBank/DDBJ databases">
        <authorList>
            <person name="Wang D.B."/>
            <person name="Wang M."/>
        </authorList>
    </citation>
    <scope>NUCLEOTIDE SEQUENCE [LARGE SCALE GENOMIC DNA]</scope>
    <source>
        <strain evidence="2 3">IMCC 12053</strain>
    </source>
</reference>
<dbReference type="InterPro" id="IPR036514">
    <property type="entry name" value="SGNH_hydro_sf"/>
</dbReference>